<organism evidence="2 3">
    <name type="scientific">Favolaschia claudopus</name>
    <dbReference type="NCBI Taxonomy" id="2862362"/>
    <lineage>
        <taxon>Eukaryota</taxon>
        <taxon>Fungi</taxon>
        <taxon>Dikarya</taxon>
        <taxon>Basidiomycota</taxon>
        <taxon>Agaricomycotina</taxon>
        <taxon>Agaricomycetes</taxon>
        <taxon>Agaricomycetidae</taxon>
        <taxon>Agaricales</taxon>
        <taxon>Marasmiineae</taxon>
        <taxon>Mycenaceae</taxon>
        <taxon>Favolaschia</taxon>
    </lineage>
</organism>
<proteinExistence type="predicted"/>
<dbReference type="Proteomes" id="UP001362999">
    <property type="component" value="Unassembled WGS sequence"/>
</dbReference>
<comment type="caution">
    <text evidence="2">The sequence shown here is derived from an EMBL/GenBank/DDBJ whole genome shotgun (WGS) entry which is preliminary data.</text>
</comment>
<protein>
    <recommendedName>
        <fullName evidence="4">Fungal N-terminal domain-containing protein</fullName>
    </recommendedName>
</protein>
<evidence type="ECO:0000313" key="2">
    <source>
        <dbReference type="EMBL" id="KAK7022149.1"/>
    </source>
</evidence>
<dbReference type="EMBL" id="JAWWNJ010000037">
    <property type="protein sequence ID" value="KAK7022149.1"/>
    <property type="molecule type" value="Genomic_DNA"/>
</dbReference>
<evidence type="ECO:0000256" key="1">
    <source>
        <dbReference type="SAM" id="SignalP"/>
    </source>
</evidence>
<sequence>MVSQLQSSLLIALLSLIPNNILRYTAVGLTAGAGAAYTVHLKRPSVCLRHLDDVIEKTEAIFNRAAQKIFSSDSRALTEEGVKLLEVKRSASGIRYRILDSGTPTWKIYRDLCRDIGECVKKIEKVGTSVQRIVEAEHQRQLTEDINATRIVLGHSTGVNEYPPSARNRGSHSV</sequence>
<keyword evidence="1" id="KW-0732">Signal</keyword>
<gene>
    <name evidence="2" type="ORF">R3P38DRAFT_3270975</name>
</gene>
<evidence type="ECO:0000313" key="3">
    <source>
        <dbReference type="Proteomes" id="UP001362999"/>
    </source>
</evidence>
<evidence type="ECO:0008006" key="4">
    <source>
        <dbReference type="Google" id="ProtNLM"/>
    </source>
</evidence>
<name>A0AAW0B8Q3_9AGAR</name>
<reference evidence="2 3" key="1">
    <citation type="journal article" date="2024" name="J Genomics">
        <title>Draft genome sequencing and assembly of Favolaschia claudopus CIRM-BRFM 2984 isolated from oak limbs.</title>
        <authorList>
            <person name="Navarro D."/>
            <person name="Drula E."/>
            <person name="Chaduli D."/>
            <person name="Cazenave R."/>
            <person name="Ahrendt S."/>
            <person name="Wang J."/>
            <person name="Lipzen A."/>
            <person name="Daum C."/>
            <person name="Barry K."/>
            <person name="Grigoriev I.V."/>
            <person name="Favel A."/>
            <person name="Rosso M.N."/>
            <person name="Martin F."/>
        </authorList>
    </citation>
    <scope>NUCLEOTIDE SEQUENCE [LARGE SCALE GENOMIC DNA]</scope>
    <source>
        <strain evidence="2 3">CIRM-BRFM 2984</strain>
    </source>
</reference>
<accession>A0AAW0B8Q3</accession>
<feature type="chain" id="PRO_5043384731" description="Fungal N-terminal domain-containing protein" evidence="1">
    <location>
        <begin position="24"/>
        <end position="174"/>
    </location>
</feature>
<keyword evidence="3" id="KW-1185">Reference proteome</keyword>
<dbReference type="AlphaFoldDB" id="A0AAW0B8Q3"/>
<feature type="signal peptide" evidence="1">
    <location>
        <begin position="1"/>
        <end position="23"/>
    </location>
</feature>